<dbReference type="RefSeq" id="WP_186840097.1">
    <property type="nucleotide sequence ID" value="NZ_JACOOZ010000003.1"/>
</dbReference>
<reference evidence="1 2" key="1">
    <citation type="submission" date="2020-08" db="EMBL/GenBank/DDBJ databases">
        <title>Genome public.</title>
        <authorList>
            <person name="Liu C."/>
            <person name="Sun Q."/>
        </authorList>
    </citation>
    <scope>NUCLEOTIDE SEQUENCE [LARGE SCALE GENOMIC DNA]</scope>
    <source>
        <strain evidence="1 2">BX4</strain>
    </source>
</reference>
<organism evidence="1 2">
    <name type="scientific">Eubacterium segne</name>
    <dbReference type="NCBI Taxonomy" id="2763045"/>
    <lineage>
        <taxon>Bacteria</taxon>
        <taxon>Bacillati</taxon>
        <taxon>Bacillota</taxon>
        <taxon>Clostridia</taxon>
        <taxon>Eubacteriales</taxon>
        <taxon>Eubacteriaceae</taxon>
        <taxon>Eubacterium</taxon>
    </lineage>
</organism>
<proteinExistence type="predicted"/>
<name>A0ABR7F121_9FIRM</name>
<comment type="caution">
    <text evidence="1">The sequence shown here is derived from an EMBL/GenBank/DDBJ whole genome shotgun (WGS) entry which is preliminary data.</text>
</comment>
<evidence type="ECO:0008006" key="3">
    <source>
        <dbReference type="Google" id="ProtNLM"/>
    </source>
</evidence>
<accession>A0ABR7F121</accession>
<evidence type="ECO:0000313" key="1">
    <source>
        <dbReference type="EMBL" id="MBC5667312.1"/>
    </source>
</evidence>
<gene>
    <name evidence="1" type="ORF">H8S00_04840</name>
</gene>
<keyword evidence="2" id="KW-1185">Reference proteome</keyword>
<evidence type="ECO:0000313" key="2">
    <source>
        <dbReference type="Proteomes" id="UP000597877"/>
    </source>
</evidence>
<protein>
    <recommendedName>
        <fullName evidence="3">Phage protein</fullName>
    </recommendedName>
</protein>
<dbReference type="EMBL" id="JACOOZ010000003">
    <property type="protein sequence ID" value="MBC5667312.1"/>
    <property type="molecule type" value="Genomic_DNA"/>
</dbReference>
<dbReference type="Proteomes" id="UP000597877">
    <property type="component" value="Unassembled WGS sequence"/>
</dbReference>
<sequence>MKIELIKLKFNDTHSYKYKPFTYCCDEIQNDKAIVFTGEDINDIGGEYKDEGIPIPHFCTSHTEVITSYEDEWEQTDNYPIRFCPHCGEKIGISVVKEIDVSDKYKELTKQRDELWKKCQTTDSKKEDYELRKQVRKLDYQIDDFYELDEWKGEY</sequence>